<comment type="caution">
    <text evidence="4">The sequence shown here is derived from an EMBL/GenBank/DDBJ whole genome shotgun (WGS) entry which is preliminary data.</text>
</comment>
<dbReference type="InterPro" id="IPR000192">
    <property type="entry name" value="Aminotrans_V_dom"/>
</dbReference>
<evidence type="ECO:0000259" key="3">
    <source>
        <dbReference type="Pfam" id="PF00266"/>
    </source>
</evidence>
<dbReference type="PANTHER" id="PTHR43092:SF2">
    <property type="entry name" value="HERCYNYLCYSTEINE SULFOXIDE LYASE"/>
    <property type="match status" value="1"/>
</dbReference>
<keyword evidence="5" id="KW-1185">Reference proteome</keyword>
<dbReference type="AlphaFoldDB" id="A0AA43U0T1"/>
<dbReference type="Gene3D" id="3.40.640.10">
    <property type="entry name" value="Type I PLP-dependent aspartate aminotransferase-like (Major domain)"/>
    <property type="match status" value="1"/>
</dbReference>
<dbReference type="InterPro" id="IPR015424">
    <property type="entry name" value="PyrdxlP-dep_Trfase"/>
</dbReference>
<dbReference type="EMBL" id="JAPUFD010000023">
    <property type="protein sequence ID" value="MDI1493155.1"/>
    <property type="molecule type" value="Genomic_DNA"/>
</dbReference>
<sequence length="450" mass="50119">MSSSPLHTPLPNPPSSLLEPVPFGRPMRDTHFLLHPSYNPLNHGAYGTYPRYVQHHLHHYQLLAESRPDAFTNFLYPPLLNESRSAIADFFGVALEEIVFVPNATNATTVVLSNLVYEPKDCILHLSTVYGAVEKLVEYLKETRSGLSNINVPVEYPCGDDELVQKVRTAMQKAKADGLKVRVAVFDNISSMPALRQPWERLVQLCKEEGVFSLIDAAHGAGQTELSIKAADPDFLVTNLHKWLFVPRPVAAFYVPLRNQHLIRTAIPTSHGFRPLPPPEVNPSKTPIFNPLPASQQSPFVSLFEFVAKYALLIPTPPPTQQNLHVDILDNPSGESSDRNGGRTCAITQVSLPLSIVPDDHPAASPSDPAVVRHADIKKTIDWLQHRLLEEYDTYAPFFFHAGKLWVRFSGMIYCEVGDYERGIRGIVELVVRVRRGELEGVGKGKGARL</sequence>
<name>A0AA43U0T1_9LECA</name>
<evidence type="ECO:0000313" key="5">
    <source>
        <dbReference type="Proteomes" id="UP001161017"/>
    </source>
</evidence>
<accession>A0AA43U0T1</accession>
<evidence type="ECO:0000256" key="1">
    <source>
        <dbReference type="ARBA" id="ARBA00022898"/>
    </source>
</evidence>
<keyword evidence="1" id="KW-0663">Pyridoxal phosphate</keyword>
<dbReference type="Proteomes" id="UP001161017">
    <property type="component" value="Unassembled WGS sequence"/>
</dbReference>
<proteinExistence type="predicted"/>
<dbReference type="InterPro" id="IPR015421">
    <property type="entry name" value="PyrdxlP-dep_Trfase_major"/>
</dbReference>
<protein>
    <recommendedName>
        <fullName evidence="3">Aminotransferase class V domain-containing protein</fullName>
    </recommendedName>
</protein>
<dbReference type="PANTHER" id="PTHR43092">
    <property type="entry name" value="L-CYSTEINE DESULFHYDRASE"/>
    <property type="match status" value="1"/>
</dbReference>
<dbReference type="SUPFAM" id="SSF53383">
    <property type="entry name" value="PLP-dependent transferases"/>
    <property type="match status" value="1"/>
</dbReference>
<feature type="domain" description="Aminotransferase class V" evidence="3">
    <location>
        <begin position="80"/>
        <end position="255"/>
    </location>
</feature>
<organism evidence="4 5">
    <name type="scientific">Ramalina farinacea</name>
    <dbReference type="NCBI Taxonomy" id="258253"/>
    <lineage>
        <taxon>Eukaryota</taxon>
        <taxon>Fungi</taxon>
        <taxon>Dikarya</taxon>
        <taxon>Ascomycota</taxon>
        <taxon>Pezizomycotina</taxon>
        <taxon>Lecanoromycetes</taxon>
        <taxon>OSLEUM clade</taxon>
        <taxon>Lecanoromycetidae</taxon>
        <taxon>Lecanorales</taxon>
        <taxon>Lecanorineae</taxon>
        <taxon>Ramalinaceae</taxon>
        <taxon>Ramalina</taxon>
    </lineage>
</organism>
<gene>
    <name evidence="4" type="ORF">OHK93_004942</name>
</gene>
<feature type="region of interest" description="Disordered" evidence="2">
    <location>
        <begin position="1"/>
        <end position="20"/>
    </location>
</feature>
<dbReference type="Pfam" id="PF00266">
    <property type="entry name" value="Aminotran_5"/>
    <property type="match status" value="1"/>
</dbReference>
<evidence type="ECO:0000313" key="4">
    <source>
        <dbReference type="EMBL" id="MDI1493155.1"/>
    </source>
</evidence>
<evidence type="ECO:0000256" key="2">
    <source>
        <dbReference type="SAM" id="MobiDB-lite"/>
    </source>
</evidence>
<reference evidence="4" key="1">
    <citation type="journal article" date="2023" name="Genome Biol. Evol.">
        <title>First Whole Genome Sequence and Flow Cytometry Genome Size Data for the Lichen-Forming Fungus Ramalina farinacea (Ascomycota).</title>
        <authorList>
            <person name="Llewellyn T."/>
            <person name="Mian S."/>
            <person name="Hill R."/>
            <person name="Leitch I.J."/>
            <person name="Gaya E."/>
        </authorList>
    </citation>
    <scope>NUCLEOTIDE SEQUENCE</scope>
    <source>
        <strain evidence="4">LIQ254RAFAR</strain>
    </source>
</reference>